<dbReference type="PANTHER" id="PTHR13504">
    <property type="entry name" value="FIDO DOMAIN-CONTAINING PROTEIN DDB_G0283145"/>
    <property type="match status" value="1"/>
</dbReference>
<feature type="domain" description="Fido" evidence="4">
    <location>
        <begin position="90"/>
        <end position="255"/>
    </location>
</feature>
<dbReference type="InterPro" id="IPR036597">
    <property type="entry name" value="Fido-like_dom_sf"/>
</dbReference>
<evidence type="ECO:0000256" key="1">
    <source>
        <dbReference type="PIRSR" id="PIRSR640198-1"/>
    </source>
</evidence>
<reference evidence="5 6" key="1">
    <citation type="journal article" date="2020" name="Microorganisms">
        <title>Osmotic Adaptation and Compatible Solute Biosynthesis of Phototrophic Bacteria as Revealed from Genome Analyses.</title>
        <authorList>
            <person name="Imhoff J.F."/>
            <person name="Rahn T."/>
            <person name="Kunzel S."/>
            <person name="Keller A."/>
            <person name="Neulinger S.C."/>
        </authorList>
    </citation>
    <scope>NUCLEOTIDE SEQUENCE [LARGE SCALE GENOMIC DNA]</scope>
    <source>
        <strain evidence="5 6">DSM 25653</strain>
    </source>
</reference>
<dbReference type="InterPro" id="IPR003812">
    <property type="entry name" value="Fido"/>
</dbReference>
<evidence type="ECO:0000256" key="2">
    <source>
        <dbReference type="PIRSR" id="PIRSR640198-2"/>
    </source>
</evidence>
<comment type="caution">
    <text evidence="5">The sequence shown here is derived from an EMBL/GenBank/DDBJ whole genome shotgun (WGS) entry which is preliminary data.</text>
</comment>
<evidence type="ECO:0000313" key="5">
    <source>
        <dbReference type="EMBL" id="MBK1617660.1"/>
    </source>
</evidence>
<evidence type="ECO:0000313" key="6">
    <source>
        <dbReference type="Proteomes" id="UP001138768"/>
    </source>
</evidence>
<dbReference type="Pfam" id="PF02661">
    <property type="entry name" value="Fic"/>
    <property type="match status" value="1"/>
</dbReference>
<dbReference type="PROSITE" id="PS51459">
    <property type="entry name" value="FIDO"/>
    <property type="match status" value="1"/>
</dbReference>
<name>A0A9X0W6F8_9GAMM</name>
<dbReference type="Gene3D" id="1.10.3290.10">
    <property type="entry name" value="Fido-like domain"/>
    <property type="match status" value="1"/>
</dbReference>
<dbReference type="SUPFAM" id="SSF140931">
    <property type="entry name" value="Fic-like"/>
    <property type="match status" value="1"/>
</dbReference>
<evidence type="ECO:0000256" key="3">
    <source>
        <dbReference type="PIRSR" id="PIRSR640198-3"/>
    </source>
</evidence>
<keyword evidence="6" id="KW-1185">Reference proteome</keyword>
<dbReference type="AlphaFoldDB" id="A0A9X0W6F8"/>
<keyword evidence="2" id="KW-0067">ATP-binding</keyword>
<gene>
    <name evidence="5" type="ORF">CKO42_04175</name>
</gene>
<protein>
    <submittedName>
        <fullName evidence="5">Cell filamentation protein Fic</fullName>
    </submittedName>
</protein>
<accession>A0A9X0W6F8</accession>
<feature type="binding site" evidence="2">
    <location>
        <begin position="187"/>
        <end position="194"/>
    </location>
    <ligand>
        <name>ATP</name>
        <dbReference type="ChEBI" id="CHEBI:30616"/>
    </ligand>
</feature>
<dbReference type="EMBL" id="NRRY01000004">
    <property type="protein sequence ID" value="MBK1617660.1"/>
    <property type="molecule type" value="Genomic_DNA"/>
</dbReference>
<organism evidence="5 6">
    <name type="scientific">Lamprobacter modestohalophilus</name>
    <dbReference type="NCBI Taxonomy" id="1064514"/>
    <lineage>
        <taxon>Bacteria</taxon>
        <taxon>Pseudomonadati</taxon>
        <taxon>Pseudomonadota</taxon>
        <taxon>Gammaproteobacteria</taxon>
        <taxon>Chromatiales</taxon>
        <taxon>Chromatiaceae</taxon>
        <taxon>Lamprobacter</taxon>
    </lineage>
</organism>
<proteinExistence type="predicted"/>
<feature type="site" description="Important for autoinhibition of adenylyltransferase activity" evidence="3">
    <location>
        <position position="38"/>
    </location>
</feature>
<evidence type="ECO:0000259" key="4">
    <source>
        <dbReference type="PROSITE" id="PS51459"/>
    </source>
</evidence>
<sequence>MSTPLPKLAPLAGLDPDLQCSLLAQVRDLWTHGSTALEGNTLTLGETKFVIEEGLTVSGKPLKDHEEVVGHARAIELLYGLLDDWPARPVTPARLFDLHRAVQTRLVTDIYKPLGAWKVEPNGTYAVTKDGRQTFIDYAAPADVPIVMDTWLAELNRLGAEPLDEDAALSAYARLHLSFVHIHPFWDGNGRMARLLANLPVLRAGHLPVVIDVRERKRYIETLADYQLAVGPVTPGTGLWPTPELETAFIAFCREAYATTRALIAGAREQQAARRVRADSSGET</sequence>
<dbReference type="GO" id="GO:0005524">
    <property type="term" value="F:ATP binding"/>
    <property type="evidence" value="ECO:0007669"/>
    <property type="project" value="UniProtKB-KW"/>
</dbReference>
<dbReference type="PANTHER" id="PTHR13504:SF38">
    <property type="entry name" value="FIDO DOMAIN-CONTAINING PROTEIN"/>
    <property type="match status" value="1"/>
</dbReference>
<dbReference type="InterPro" id="IPR040198">
    <property type="entry name" value="Fido_containing"/>
</dbReference>
<keyword evidence="2" id="KW-0547">Nucleotide-binding</keyword>
<feature type="active site" evidence="1">
    <location>
        <position position="183"/>
    </location>
</feature>
<dbReference type="Proteomes" id="UP001138768">
    <property type="component" value="Unassembled WGS sequence"/>
</dbReference>